<evidence type="ECO:0000313" key="3">
    <source>
        <dbReference type="Proteomes" id="UP000007463"/>
    </source>
</evidence>
<evidence type="ECO:0000256" key="1">
    <source>
        <dbReference type="SAM" id="SignalP"/>
    </source>
</evidence>
<keyword evidence="3" id="KW-1185">Reference proteome</keyword>
<dbReference type="RefSeq" id="WP_013685762.1">
    <property type="nucleotide sequence ID" value="NC_015321.1"/>
</dbReference>
<dbReference type="Proteomes" id="UP000007463">
    <property type="component" value="Chromosome"/>
</dbReference>
<dbReference type="AlphaFoldDB" id="F2I943"/>
<dbReference type="KEGG" id="fte:Fluta_0989"/>
<reference evidence="2 3" key="1">
    <citation type="journal article" date="2011" name="Stand. Genomic Sci.">
        <title>Complete genome sequence of the gliding freshwater bacterium Fluviicola taffensis type strain (RW262).</title>
        <authorList>
            <person name="Woyke T."/>
            <person name="Chertkov O."/>
            <person name="Lapidus A."/>
            <person name="Nolan M."/>
            <person name="Lucas S."/>
            <person name="Del Rio T.G."/>
            <person name="Tice H."/>
            <person name="Cheng J.F."/>
            <person name="Tapia R."/>
            <person name="Han C."/>
            <person name="Goodwin L."/>
            <person name="Pitluck S."/>
            <person name="Liolios K."/>
            <person name="Pagani I."/>
            <person name="Ivanova N."/>
            <person name="Huntemann M."/>
            <person name="Mavromatis K."/>
            <person name="Mikhailova N."/>
            <person name="Pati A."/>
            <person name="Chen A."/>
            <person name="Palaniappan K."/>
            <person name="Land M."/>
            <person name="Hauser L."/>
            <person name="Brambilla E.M."/>
            <person name="Rohde M."/>
            <person name="Mwirichia R."/>
            <person name="Sikorski J."/>
            <person name="Tindall B.J."/>
            <person name="Goker M."/>
            <person name="Bristow J."/>
            <person name="Eisen J.A."/>
            <person name="Markowitz V."/>
            <person name="Hugenholtz P."/>
            <person name="Klenk H.P."/>
            <person name="Kyrpides N.C."/>
        </authorList>
    </citation>
    <scope>NUCLEOTIDE SEQUENCE [LARGE SCALE GENOMIC DNA]</scope>
    <source>
        <strain evidence="3">DSM 16823 / RW262 / RW262</strain>
    </source>
</reference>
<feature type="chain" id="PRO_5003283441" evidence="1">
    <location>
        <begin position="22"/>
        <end position="113"/>
    </location>
</feature>
<feature type="signal peptide" evidence="1">
    <location>
        <begin position="1"/>
        <end position="21"/>
    </location>
</feature>
<reference evidence="3" key="2">
    <citation type="submission" date="2011-02" db="EMBL/GenBank/DDBJ databases">
        <title>The complete genome of Fluviicola taffensis DSM 16823.</title>
        <authorList>
            <consortium name="US DOE Joint Genome Institute (JGI-PGF)"/>
            <person name="Lucas S."/>
            <person name="Copeland A."/>
            <person name="Lapidus A."/>
            <person name="Bruce D."/>
            <person name="Goodwin L."/>
            <person name="Pitluck S."/>
            <person name="Kyrpides N."/>
            <person name="Mavromatis K."/>
            <person name="Ivanova N."/>
            <person name="Mikhailova N."/>
            <person name="Pagani I."/>
            <person name="Chertkov O."/>
            <person name="Detter J.C."/>
            <person name="Han C."/>
            <person name="Tapia R."/>
            <person name="Land M."/>
            <person name="Hauser L."/>
            <person name="Markowitz V."/>
            <person name="Cheng J.-F."/>
            <person name="Hugenholtz P."/>
            <person name="Woyke T."/>
            <person name="Wu D."/>
            <person name="Tindall B."/>
            <person name="Pomrenke H.G."/>
            <person name="Brambilla E."/>
            <person name="Klenk H.-P."/>
            <person name="Eisen J.A."/>
        </authorList>
    </citation>
    <scope>NUCLEOTIDE SEQUENCE [LARGE SCALE GENOMIC DNA]</scope>
    <source>
        <strain evidence="3">DSM 16823 / RW262 / RW262</strain>
    </source>
</reference>
<dbReference type="HOGENOM" id="CLU_2129739_0_0_10"/>
<proteinExistence type="predicted"/>
<organism evidence="2 3">
    <name type="scientific">Fluviicola taffensis (strain DSM 16823 / NCIMB 13979 / RW262)</name>
    <dbReference type="NCBI Taxonomy" id="755732"/>
    <lineage>
        <taxon>Bacteria</taxon>
        <taxon>Pseudomonadati</taxon>
        <taxon>Bacteroidota</taxon>
        <taxon>Flavobacteriia</taxon>
        <taxon>Flavobacteriales</taxon>
        <taxon>Crocinitomicaceae</taxon>
        <taxon>Fluviicola</taxon>
    </lineage>
</organism>
<keyword evidence="1" id="KW-0732">Signal</keyword>
<gene>
    <name evidence="2" type="ordered locus">Fluta_0989</name>
</gene>
<evidence type="ECO:0000313" key="2">
    <source>
        <dbReference type="EMBL" id="AEA42990.1"/>
    </source>
</evidence>
<accession>F2I943</accession>
<name>F2I943_FLUTR</name>
<dbReference type="STRING" id="755732.Fluta_0989"/>
<sequence precursor="true">MKKTVYLILIAFTSLSSVAFSQEQKTATTTNKSTQKVTFQIKNDTKDTHDLNFAGGEYKYIGSSSDPYEITATEGKVYMYSKLLFTLDASMQGKTLLMSELIAVRDSKAPEFK</sequence>
<dbReference type="EMBL" id="CP002542">
    <property type="protein sequence ID" value="AEA42990.1"/>
    <property type="molecule type" value="Genomic_DNA"/>
</dbReference>
<protein>
    <submittedName>
        <fullName evidence="2">Uncharacterized protein</fullName>
    </submittedName>
</protein>